<accession>A0ABV0AW38</accession>
<feature type="transmembrane region" description="Helical" evidence="10">
    <location>
        <begin position="109"/>
        <end position="138"/>
    </location>
</feature>
<keyword evidence="6 13" id="KW-0418">Kinase</keyword>
<feature type="domain" description="Histidine kinase/HSP90-like ATPase" evidence="11">
    <location>
        <begin position="321"/>
        <end position="420"/>
    </location>
</feature>
<dbReference type="Gene3D" id="1.20.5.1930">
    <property type="match status" value="1"/>
</dbReference>
<feature type="transmembrane region" description="Helical" evidence="10">
    <location>
        <begin position="17"/>
        <end position="41"/>
    </location>
</feature>
<evidence type="ECO:0000256" key="1">
    <source>
        <dbReference type="ARBA" id="ARBA00000085"/>
    </source>
</evidence>
<evidence type="ECO:0000256" key="10">
    <source>
        <dbReference type="SAM" id="Phobius"/>
    </source>
</evidence>
<keyword evidence="5" id="KW-0547">Nucleotide-binding</keyword>
<evidence type="ECO:0000256" key="6">
    <source>
        <dbReference type="ARBA" id="ARBA00022777"/>
    </source>
</evidence>
<evidence type="ECO:0000256" key="8">
    <source>
        <dbReference type="ARBA" id="ARBA00023012"/>
    </source>
</evidence>
<feature type="transmembrane region" description="Helical" evidence="10">
    <location>
        <begin position="53"/>
        <end position="75"/>
    </location>
</feature>
<feature type="compositionally biased region" description="Gly residues" evidence="9">
    <location>
        <begin position="376"/>
        <end position="387"/>
    </location>
</feature>
<dbReference type="PANTHER" id="PTHR24421:SF10">
    <property type="entry name" value="NITRATE_NITRITE SENSOR PROTEIN NARQ"/>
    <property type="match status" value="1"/>
</dbReference>
<dbReference type="PANTHER" id="PTHR24421">
    <property type="entry name" value="NITRATE/NITRITE SENSOR PROTEIN NARX-RELATED"/>
    <property type="match status" value="1"/>
</dbReference>
<dbReference type="InterPro" id="IPR050482">
    <property type="entry name" value="Sensor_HK_TwoCompSys"/>
</dbReference>
<evidence type="ECO:0000259" key="12">
    <source>
        <dbReference type="Pfam" id="PF07730"/>
    </source>
</evidence>
<feature type="transmembrane region" description="Helical" evidence="10">
    <location>
        <begin position="165"/>
        <end position="185"/>
    </location>
</feature>
<dbReference type="SUPFAM" id="SSF55874">
    <property type="entry name" value="ATPase domain of HSP90 chaperone/DNA topoisomerase II/histidine kinase"/>
    <property type="match status" value="1"/>
</dbReference>
<sequence length="446" mass="46526">MNQVLAPLADSVTYRRWACLIVGGALLMPYMMAGAVATALWRPAPEVGDPLLSVQPLIFIGVLPVVAASGLFLPVRAFEVAAARTLLGAAVETPPSSVRRTWSERRRTAAWFTLHLAVGGLVSGVTLAIVPFSVWLAVLPLAGDRLGLVDPGIRAGWATMWGPPAGLAVLVCLLFLAAGAGALLARLAPVFLGPSAADRLASARQAARRLAVRNRLARELHDSVGHALSVVTVQAAAAGRVLDRDPAAARAALEAIETSARSALDELDHVIGVLREGGGRASPEPSLDDLPALLDAAGPGDRPVTRRLGELSGIPPVISREAYRVVQEAVTNAIRHGTGPIEVDAAVRDHVLEVCVRNEVRVHHRRGLTGPRRRGGSGGATGAAGHGLDGIRERVTLLGGRVEAGGDGGTWRVEIHVPLPGADAARRPNPRMASAGEDHGEERTGT</sequence>
<dbReference type="Pfam" id="PF02518">
    <property type="entry name" value="HATPase_c"/>
    <property type="match status" value="1"/>
</dbReference>
<feature type="compositionally biased region" description="Basic and acidic residues" evidence="9">
    <location>
        <begin position="436"/>
        <end position="446"/>
    </location>
</feature>
<evidence type="ECO:0000256" key="9">
    <source>
        <dbReference type="SAM" id="MobiDB-lite"/>
    </source>
</evidence>
<gene>
    <name evidence="13" type="ORF">AAH991_30465</name>
</gene>
<dbReference type="GO" id="GO:0016301">
    <property type="term" value="F:kinase activity"/>
    <property type="evidence" value="ECO:0007669"/>
    <property type="project" value="UniProtKB-KW"/>
</dbReference>
<dbReference type="InterPro" id="IPR003594">
    <property type="entry name" value="HATPase_dom"/>
</dbReference>
<evidence type="ECO:0000256" key="7">
    <source>
        <dbReference type="ARBA" id="ARBA00022840"/>
    </source>
</evidence>
<feature type="domain" description="Signal transduction histidine kinase subgroup 3 dimerisation and phosphoacceptor" evidence="12">
    <location>
        <begin position="213"/>
        <end position="277"/>
    </location>
</feature>
<feature type="region of interest" description="Disordered" evidence="9">
    <location>
        <begin position="367"/>
        <end position="387"/>
    </location>
</feature>
<organism evidence="13 14">
    <name type="scientific">Microbispora maris</name>
    <dbReference type="NCBI Taxonomy" id="3144104"/>
    <lineage>
        <taxon>Bacteria</taxon>
        <taxon>Bacillati</taxon>
        <taxon>Actinomycetota</taxon>
        <taxon>Actinomycetes</taxon>
        <taxon>Streptosporangiales</taxon>
        <taxon>Streptosporangiaceae</taxon>
        <taxon>Microbispora</taxon>
    </lineage>
</organism>
<keyword evidence="4" id="KW-0808">Transferase</keyword>
<comment type="caution">
    <text evidence="13">The sequence shown here is derived from an EMBL/GenBank/DDBJ whole genome shotgun (WGS) entry which is preliminary data.</text>
</comment>
<keyword evidence="10" id="KW-1133">Transmembrane helix</keyword>
<evidence type="ECO:0000256" key="3">
    <source>
        <dbReference type="ARBA" id="ARBA00022553"/>
    </source>
</evidence>
<protein>
    <recommendedName>
        <fullName evidence="2">histidine kinase</fullName>
        <ecNumber evidence="2">2.7.13.3</ecNumber>
    </recommendedName>
</protein>
<keyword evidence="8" id="KW-0902">Two-component regulatory system</keyword>
<evidence type="ECO:0000256" key="5">
    <source>
        <dbReference type="ARBA" id="ARBA00022741"/>
    </source>
</evidence>
<dbReference type="RefSeq" id="WP_346229361.1">
    <property type="nucleotide sequence ID" value="NZ_JBDJAW010000033.1"/>
</dbReference>
<dbReference type="EMBL" id="JBDJAW010000033">
    <property type="protein sequence ID" value="MEN3539469.1"/>
    <property type="molecule type" value="Genomic_DNA"/>
</dbReference>
<dbReference type="Gene3D" id="3.30.565.10">
    <property type="entry name" value="Histidine kinase-like ATPase, C-terminal domain"/>
    <property type="match status" value="1"/>
</dbReference>
<proteinExistence type="predicted"/>
<dbReference type="Proteomes" id="UP001447516">
    <property type="component" value="Unassembled WGS sequence"/>
</dbReference>
<feature type="region of interest" description="Disordered" evidence="9">
    <location>
        <begin position="421"/>
        <end position="446"/>
    </location>
</feature>
<keyword evidence="10" id="KW-0472">Membrane</keyword>
<dbReference type="Pfam" id="PF07730">
    <property type="entry name" value="HisKA_3"/>
    <property type="match status" value="1"/>
</dbReference>
<evidence type="ECO:0000313" key="13">
    <source>
        <dbReference type="EMBL" id="MEN3539469.1"/>
    </source>
</evidence>
<name>A0ABV0AW38_9ACTN</name>
<evidence type="ECO:0000313" key="14">
    <source>
        <dbReference type="Proteomes" id="UP001447516"/>
    </source>
</evidence>
<evidence type="ECO:0000256" key="2">
    <source>
        <dbReference type="ARBA" id="ARBA00012438"/>
    </source>
</evidence>
<evidence type="ECO:0000259" key="11">
    <source>
        <dbReference type="Pfam" id="PF02518"/>
    </source>
</evidence>
<keyword evidence="3" id="KW-0597">Phosphoprotein</keyword>
<dbReference type="EC" id="2.7.13.3" evidence="2"/>
<keyword evidence="10" id="KW-0812">Transmembrane</keyword>
<keyword evidence="7" id="KW-0067">ATP-binding</keyword>
<reference evidence="13 14" key="1">
    <citation type="submission" date="2024-05" db="EMBL/GenBank/DDBJ databases">
        <title>Microbispora sp.ZYX-F-249.</title>
        <authorList>
            <person name="Xie H."/>
        </authorList>
    </citation>
    <scope>NUCLEOTIDE SEQUENCE [LARGE SCALE GENOMIC DNA]</scope>
    <source>
        <strain evidence="13 14">ZYX-F-249</strain>
    </source>
</reference>
<evidence type="ECO:0000256" key="4">
    <source>
        <dbReference type="ARBA" id="ARBA00022679"/>
    </source>
</evidence>
<comment type="catalytic activity">
    <reaction evidence="1">
        <text>ATP + protein L-histidine = ADP + protein N-phospho-L-histidine.</text>
        <dbReference type="EC" id="2.7.13.3"/>
    </reaction>
</comment>
<dbReference type="InterPro" id="IPR036890">
    <property type="entry name" value="HATPase_C_sf"/>
</dbReference>
<dbReference type="InterPro" id="IPR011712">
    <property type="entry name" value="Sig_transdc_His_kin_sub3_dim/P"/>
</dbReference>
<keyword evidence="14" id="KW-1185">Reference proteome</keyword>